<dbReference type="Proteomes" id="UP000501179">
    <property type="component" value="Chromosome"/>
</dbReference>
<sequence length="170" mass="18110">MRRRLVGAVAAGAALAGMATAVAPAAGAAERGAGASASVWRNIVIDGTYTIRDDEGLSAGTYCNGNVATESWVNEERTPYLWWSTTCGGEIRTEMHVSAQTDAGGGARVFVTLMLFEGTTDTNDDRDAFVEFDRYIPADKLTRPGEIALLSVENGGKDWAKFNLTLRNTA</sequence>
<keyword evidence="1" id="KW-0732">Signal</keyword>
<dbReference type="EMBL" id="CP050177">
    <property type="protein sequence ID" value="QIQ01501.1"/>
    <property type="molecule type" value="Genomic_DNA"/>
</dbReference>
<evidence type="ECO:0000313" key="2">
    <source>
        <dbReference type="EMBL" id="QIQ01501.1"/>
    </source>
</evidence>
<reference evidence="2 3" key="1">
    <citation type="submission" date="2020-03" db="EMBL/GenBank/DDBJ databases">
        <title>A novel species.</title>
        <authorList>
            <person name="Gao J."/>
        </authorList>
    </citation>
    <scope>NUCLEOTIDE SEQUENCE [LARGE SCALE GENOMIC DNA]</scope>
    <source>
        <strain evidence="2 3">QMT-12</strain>
    </source>
</reference>
<feature type="signal peptide" evidence="1">
    <location>
        <begin position="1"/>
        <end position="28"/>
    </location>
</feature>
<evidence type="ECO:0000256" key="1">
    <source>
        <dbReference type="SAM" id="SignalP"/>
    </source>
</evidence>
<keyword evidence="3" id="KW-1185">Reference proteome</keyword>
<proteinExistence type="predicted"/>
<organism evidence="2 3">
    <name type="scientific">Streptomyces liangshanensis</name>
    <dbReference type="NCBI Taxonomy" id="2717324"/>
    <lineage>
        <taxon>Bacteria</taxon>
        <taxon>Bacillati</taxon>
        <taxon>Actinomycetota</taxon>
        <taxon>Actinomycetes</taxon>
        <taxon>Kitasatosporales</taxon>
        <taxon>Streptomycetaceae</taxon>
        <taxon>Streptomyces</taxon>
    </lineage>
</organism>
<dbReference type="AlphaFoldDB" id="A0A6G9GU06"/>
<evidence type="ECO:0000313" key="3">
    <source>
        <dbReference type="Proteomes" id="UP000501179"/>
    </source>
</evidence>
<dbReference type="KEGG" id="slia:HA039_03595"/>
<accession>A0A6G9GU06</accession>
<gene>
    <name evidence="2" type="ORF">HA039_03595</name>
</gene>
<dbReference type="RefSeq" id="WP_167023640.1">
    <property type="nucleotide sequence ID" value="NZ_CP050177.1"/>
</dbReference>
<feature type="chain" id="PRO_5026036488" evidence="1">
    <location>
        <begin position="29"/>
        <end position="170"/>
    </location>
</feature>
<name>A0A6G9GU06_9ACTN</name>
<protein>
    <submittedName>
        <fullName evidence="2">Uncharacterized protein</fullName>
    </submittedName>
</protein>